<reference evidence="2" key="1">
    <citation type="submission" date="2022-11" db="EMBL/GenBank/DDBJ databases">
        <authorList>
            <person name="Petersen C."/>
        </authorList>
    </citation>
    <scope>NUCLEOTIDE SEQUENCE</scope>
    <source>
        <strain evidence="2">IBT 34128</strain>
    </source>
</reference>
<organism evidence="2 3">
    <name type="scientific">Penicillium alfredii</name>
    <dbReference type="NCBI Taxonomy" id="1506179"/>
    <lineage>
        <taxon>Eukaryota</taxon>
        <taxon>Fungi</taxon>
        <taxon>Dikarya</taxon>
        <taxon>Ascomycota</taxon>
        <taxon>Pezizomycotina</taxon>
        <taxon>Eurotiomycetes</taxon>
        <taxon>Eurotiomycetidae</taxon>
        <taxon>Eurotiales</taxon>
        <taxon>Aspergillaceae</taxon>
        <taxon>Penicillium</taxon>
    </lineage>
</organism>
<dbReference type="OrthoDB" id="4362974at2759"/>
<dbReference type="AlphaFoldDB" id="A0A9W9G417"/>
<evidence type="ECO:0000256" key="1">
    <source>
        <dbReference type="SAM" id="MobiDB-lite"/>
    </source>
</evidence>
<dbReference type="PANTHER" id="PTHR11439">
    <property type="entry name" value="GAG-POL-RELATED RETROTRANSPOSON"/>
    <property type="match status" value="1"/>
</dbReference>
<sequence length="224" mass="24993">MSWLSTKTRPDLALAVNKLQQRTAAPRDEDLAAIKGMFRYLRGTMKLGIALNSSSNDGENDLHGYVDASHQDCTDGHSTEGYIFFMNNTPISWRSAKQKVVALAQPSQNYEKKVCIKTDSDNAVALLKKDGYSSTTEWIDNRYFFVKEAMKEGLIELILISDDDNIADGLTKPLAVAKFDKFQASLTLTEPPTALNDETGTDRHEVDYNDDDSDEIDKDVDELA</sequence>
<evidence type="ECO:0008006" key="4">
    <source>
        <dbReference type="Google" id="ProtNLM"/>
    </source>
</evidence>
<name>A0A9W9G417_9EURO</name>
<comment type="caution">
    <text evidence="2">The sequence shown here is derived from an EMBL/GenBank/DDBJ whole genome shotgun (WGS) entry which is preliminary data.</text>
</comment>
<protein>
    <recommendedName>
        <fullName evidence="4">Reverse transcriptase Ty1/copia-type domain-containing protein</fullName>
    </recommendedName>
</protein>
<dbReference type="RefSeq" id="XP_056515238.1">
    <property type="nucleotide sequence ID" value="XM_056651971.1"/>
</dbReference>
<dbReference type="GeneID" id="81391139"/>
<proteinExistence type="predicted"/>
<dbReference type="Proteomes" id="UP001141434">
    <property type="component" value="Unassembled WGS sequence"/>
</dbReference>
<accession>A0A9W9G417</accession>
<dbReference type="PANTHER" id="PTHR11439:SF480">
    <property type="entry name" value="REVERSE TRANSCRIPTASE TY1_COPIA-TYPE DOMAIN-CONTAINING PROTEIN"/>
    <property type="match status" value="1"/>
</dbReference>
<gene>
    <name evidence="2" type="ORF">NUU61_001389</name>
</gene>
<feature type="region of interest" description="Disordered" evidence="1">
    <location>
        <begin position="190"/>
        <end position="224"/>
    </location>
</feature>
<evidence type="ECO:0000313" key="3">
    <source>
        <dbReference type="Proteomes" id="UP001141434"/>
    </source>
</evidence>
<feature type="compositionally biased region" description="Acidic residues" evidence="1">
    <location>
        <begin position="208"/>
        <end position="224"/>
    </location>
</feature>
<reference evidence="2" key="2">
    <citation type="journal article" date="2023" name="IMA Fungus">
        <title>Comparative genomic study of the Penicillium genus elucidates a diverse pangenome and 15 lateral gene transfer events.</title>
        <authorList>
            <person name="Petersen C."/>
            <person name="Sorensen T."/>
            <person name="Nielsen M.R."/>
            <person name="Sondergaard T.E."/>
            <person name="Sorensen J.L."/>
            <person name="Fitzpatrick D.A."/>
            <person name="Frisvad J.C."/>
            <person name="Nielsen K.L."/>
        </authorList>
    </citation>
    <scope>NUCLEOTIDE SEQUENCE</scope>
    <source>
        <strain evidence="2">IBT 34128</strain>
    </source>
</reference>
<dbReference type="EMBL" id="JAPMSZ010000002">
    <property type="protein sequence ID" value="KAJ5111759.1"/>
    <property type="molecule type" value="Genomic_DNA"/>
</dbReference>
<evidence type="ECO:0000313" key="2">
    <source>
        <dbReference type="EMBL" id="KAJ5111759.1"/>
    </source>
</evidence>
<keyword evidence="3" id="KW-1185">Reference proteome</keyword>
<dbReference type="CDD" id="cd09272">
    <property type="entry name" value="RNase_HI_RT_Ty1"/>
    <property type="match status" value="1"/>
</dbReference>